<evidence type="ECO:0000256" key="1">
    <source>
        <dbReference type="SAM" id="Phobius"/>
    </source>
</evidence>
<keyword evidence="1" id="KW-0812">Transmembrane</keyword>
<proteinExistence type="predicted"/>
<dbReference type="AlphaFoldDB" id="A0A852W3M3"/>
<accession>A0A852W3M3</accession>
<feature type="transmembrane region" description="Helical" evidence="1">
    <location>
        <begin position="60"/>
        <end position="80"/>
    </location>
</feature>
<sequence length="156" mass="16164">MRTNLNVALQAGALLAVAALRFTAPGWFLIILIVTVVGPALLALPTVLSLIVLRRRVLGPAVAAPFVACAGFLLAGGLLMPDFGDTADSVRAPLPVLLESVGLSAGPTEPLYVLGSLALTGWSVSLVWLGVALALDARRTHRVPGPPHPAWVRPVS</sequence>
<dbReference type="RefSeq" id="WP_179761816.1">
    <property type="nucleotide sequence ID" value="NZ_BAAAJZ010000003.1"/>
</dbReference>
<organism evidence="2 3">
    <name type="scientific">Pseudonocardia alni</name>
    <name type="common">Amycolata alni</name>
    <dbReference type="NCBI Taxonomy" id="33907"/>
    <lineage>
        <taxon>Bacteria</taxon>
        <taxon>Bacillati</taxon>
        <taxon>Actinomycetota</taxon>
        <taxon>Actinomycetes</taxon>
        <taxon>Pseudonocardiales</taxon>
        <taxon>Pseudonocardiaceae</taxon>
        <taxon>Pseudonocardia</taxon>
    </lineage>
</organism>
<keyword evidence="1" id="KW-1133">Transmembrane helix</keyword>
<name>A0A852W3M3_PSEA5</name>
<dbReference type="EMBL" id="JACCCZ010000001">
    <property type="protein sequence ID" value="NYG03583.1"/>
    <property type="molecule type" value="Genomic_DNA"/>
</dbReference>
<protein>
    <submittedName>
        <fullName evidence="2">Uncharacterized protein</fullName>
    </submittedName>
</protein>
<dbReference type="Proteomes" id="UP000549695">
    <property type="component" value="Unassembled WGS sequence"/>
</dbReference>
<dbReference type="GeneID" id="98053572"/>
<feature type="transmembrane region" description="Helical" evidence="1">
    <location>
        <begin position="111"/>
        <end position="135"/>
    </location>
</feature>
<reference evidence="2 3" key="1">
    <citation type="submission" date="2020-07" db="EMBL/GenBank/DDBJ databases">
        <title>Sequencing the genomes of 1000 actinobacteria strains.</title>
        <authorList>
            <person name="Klenk H.-P."/>
        </authorList>
    </citation>
    <scope>NUCLEOTIDE SEQUENCE [LARGE SCALE GENOMIC DNA]</scope>
    <source>
        <strain evidence="2 3">DSM 44749</strain>
    </source>
</reference>
<evidence type="ECO:0000313" key="3">
    <source>
        <dbReference type="Proteomes" id="UP000549695"/>
    </source>
</evidence>
<gene>
    <name evidence="2" type="ORF">HDA37_003868</name>
</gene>
<keyword evidence="3" id="KW-1185">Reference proteome</keyword>
<comment type="caution">
    <text evidence="2">The sequence shown here is derived from an EMBL/GenBank/DDBJ whole genome shotgun (WGS) entry which is preliminary data.</text>
</comment>
<evidence type="ECO:0000313" key="2">
    <source>
        <dbReference type="EMBL" id="NYG03583.1"/>
    </source>
</evidence>
<keyword evidence="1" id="KW-0472">Membrane</keyword>
<feature type="transmembrane region" description="Helical" evidence="1">
    <location>
        <begin position="29"/>
        <end position="53"/>
    </location>
</feature>